<accession>A0A4S2KKW4</accession>
<gene>
    <name evidence="2" type="ORF">DBV15_04523</name>
</gene>
<dbReference type="AlphaFoldDB" id="A0A4S2KKW4"/>
<sequence length="147" mass="16642">MTDDTSAENILERLFDYVQLGVEWGSEKLKSACPSKKGKPRKRCKSKQAEEEDIGPPCTEQRSYILPSQICPKTISCCYIKMQDPYAPCCCETKPQPPPCPPKCYRRRPREPTCGCDLCKKRVNSKCCDPITAFRSAASDSKYFEKA</sequence>
<evidence type="ECO:0000256" key="1">
    <source>
        <dbReference type="SAM" id="MobiDB-lite"/>
    </source>
</evidence>
<protein>
    <submittedName>
        <fullName evidence="2">Uncharacterized protein</fullName>
    </submittedName>
</protein>
<evidence type="ECO:0000313" key="2">
    <source>
        <dbReference type="EMBL" id="TGZ48358.1"/>
    </source>
</evidence>
<feature type="region of interest" description="Disordered" evidence="1">
    <location>
        <begin position="30"/>
        <end position="56"/>
    </location>
</feature>
<organism evidence="2 3">
    <name type="scientific">Temnothorax longispinosus</name>
    <dbReference type="NCBI Taxonomy" id="300112"/>
    <lineage>
        <taxon>Eukaryota</taxon>
        <taxon>Metazoa</taxon>
        <taxon>Ecdysozoa</taxon>
        <taxon>Arthropoda</taxon>
        <taxon>Hexapoda</taxon>
        <taxon>Insecta</taxon>
        <taxon>Pterygota</taxon>
        <taxon>Neoptera</taxon>
        <taxon>Endopterygota</taxon>
        <taxon>Hymenoptera</taxon>
        <taxon>Apocrita</taxon>
        <taxon>Aculeata</taxon>
        <taxon>Formicoidea</taxon>
        <taxon>Formicidae</taxon>
        <taxon>Myrmicinae</taxon>
        <taxon>Temnothorax</taxon>
    </lineage>
</organism>
<dbReference type="Proteomes" id="UP000310200">
    <property type="component" value="Unassembled WGS sequence"/>
</dbReference>
<proteinExistence type="predicted"/>
<reference evidence="2 3" key="1">
    <citation type="journal article" date="2019" name="Philos. Trans. R. Soc. Lond., B, Biol. Sci.">
        <title>Ant behaviour and brain gene expression of defending hosts depend on the ecological success of the intruding social parasite.</title>
        <authorList>
            <person name="Kaur R."/>
            <person name="Stoldt M."/>
            <person name="Jongepier E."/>
            <person name="Feldmeyer B."/>
            <person name="Menzel F."/>
            <person name="Bornberg-Bauer E."/>
            <person name="Foitzik S."/>
        </authorList>
    </citation>
    <scope>NUCLEOTIDE SEQUENCE [LARGE SCALE GENOMIC DNA]</scope>
    <source>
        <tissue evidence="2">Whole body</tissue>
    </source>
</reference>
<evidence type="ECO:0000313" key="3">
    <source>
        <dbReference type="Proteomes" id="UP000310200"/>
    </source>
</evidence>
<feature type="compositionally biased region" description="Basic residues" evidence="1">
    <location>
        <begin position="36"/>
        <end position="46"/>
    </location>
</feature>
<comment type="caution">
    <text evidence="2">The sequence shown here is derived from an EMBL/GenBank/DDBJ whole genome shotgun (WGS) entry which is preliminary data.</text>
</comment>
<keyword evidence="3" id="KW-1185">Reference proteome</keyword>
<name>A0A4S2KKW4_9HYME</name>
<dbReference type="EMBL" id="QBLH01002493">
    <property type="protein sequence ID" value="TGZ48358.1"/>
    <property type="molecule type" value="Genomic_DNA"/>
</dbReference>